<dbReference type="Gene3D" id="3.90.1530.30">
    <property type="match status" value="1"/>
</dbReference>
<dbReference type="InterPro" id="IPR036086">
    <property type="entry name" value="ParB/Sulfiredoxin_sf"/>
</dbReference>
<dbReference type="SUPFAM" id="SSF109709">
    <property type="entry name" value="KorB DNA-binding domain-like"/>
    <property type="match status" value="1"/>
</dbReference>
<dbReference type="SUPFAM" id="SSF110849">
    <property type="entry name" value="ParB/Sulfiredoxin"/>
    <property type="match status" value="1"/>
</dbReference>
<name>A0A7H1VPD0_9FIRM</name>
<keyword evidence="5" id="KW-1185">Reference proteome</keyword>
<dbReference type="GO" id="GO:0005694">
    <property type="term" value="C:chromosome"/>
    <property type="evidence" value="ECO:0007669"/>
    <property type="project" value="TreeGrafter"/>
</dbReference>
<organism evidence="4 5">
    <name type="scientific">Ruminiclostridium herbifermentans</name>
    <dbReference type="NCBI Taxonomy" id="2488810"/>
    <lineage>
        <taxon>Bacteria</taxon>
        <taxon>Bacillati</taxon>
        <taxon>Bacillota</taxon>
        <taxon>Clostridia</taxon>
        <taxon>Eubacteriales</taxon>
        <taxon>Oscillospiraceae</taxon>
        <taxon>Ruminiclostridium</taxon>
    </lineage>
</organism>
<evidence type="ECO:0000259" key="3">
    <source>
        <dbReference type="SMART" id="SM00470"/>
    </source>
</evidence>
<dbReference type="Proteomes" id="UP000306409">
    <property type="component" value="Chromosome"/>
</dbReference>
<evidence type="ECO:0000256" key="2">
    <source>
        <dbReference type="SAM" id="Coils"/>
    </source>
</evidence>
<dbReference type="InterPro" id="IPR003115">
    <property type="entry name" value="ParB_N"/>
</dbReference>
<comment type="similarity">
    <text evidence="1">Belongs to the ParB family.</text>
</comment>
<protein>
    <submittedName>
        <fullName evidence="4">ParB/RepB/Spo0J family partition protein</fullName>
    </submittedName>
</protein>
<feature type="domain" description="ParB-like N-terminal" evidence="3">
    <location>
        <begin position="3"/>
        <end position="106"/>
    </location>
</feature>
<dbReference type="PANTHER" id="PTHR33375">
    <property type="entry name" value="CHROMOSOME-PARTITIONING PROTEIN PARB-RELATED"/>
    <property type="match status" value="1"/>
</dbReference>
<dbReference type="GO" id="GO:0007059">
    <property type="term" value="P:chromosome segregation"/>
    <property type="evidence" value="ECO:0007669"/>
    <property type="project" value="TreeGrafter"/>
</dbReference>
<keyword evidence="2" id="KW-0175">Coiled coil</keyword>
<dbReference type="Pfam" id="PF02195">
    <property type="entry name" value="ParB_N"/>
    <property type="match status" value="1"/>
</dbReference>
<dbReference type="NCBIfam" id="TIGR00180">
    <property type="entry name" value="parB_part"/>
    <property type="match status" value="1"/>
</dbReference>
<evidence type="ECO:0000256" key="1">
    <source>
        <dbReference type="ARBA" id="ARBA00006295"/>
    </source>
</evidence>
<dbReference type="PANTHER" id="PTHR33375:SF1">
    <property type="entry name" value="CHROMOSOME-PARTITIONING PROTEIN PARB-RELATED"/>
    <property type="match status" value="1"/>
</dbReference>
<dbReference type="InterPro" id="IPR004437">
    <property type="entry name" value="ParB/RepB/Spo0J"/>
</dbReference>
<dbReference type="KEGG" id="rher:EHE19_001460"/>
<dbReference type="AlphaFoldDB" id="A0A7H1VPD0"/>
<dbReference type="RefSeq" id="WP_190530444.1">
    <property type="nucleotide sequence ID" value="NZ_CP061336.1"/>
</dbReference>
<dbReference type="SMART" id="SM00470">
    <property type="entry name" value="ParB"/>
    <property type="match status" value="1"/>
</dbReference>
<dbReference type="EMBL" id="CP061336">
    <property type="protein sequence ID" value="QNU67242.1"/>
    <property type="molecule type" value="Genomic_DNA"/>
</dbReference>
<dbReference type="Gene3D" id="1.10.10.2830">
    <property type="match status" value="1"/>
</dbReference>
<feature type="coiled-coil region" evidence="2">
    <location>
        <begin position="273"/>
        <end position="307"/>
    </location>
</feature>
<accession>A0A7H1VPD0</accession>
<sequence length="448" mass="52178">MLQNIDINKLRNHPKNPRKELGDLTELAESIKTRGVLQNLTVVPWFCFDTGVGADDPKVQEEMGYFVVIGNRRLAAAKLAGLTELPCIVSDMDYKTQLATMLLENMQRSDLNIYEQAQGFQMMLDLGESINNISEKTGFSESTVRRRVKLLELDSDKLKKSVERGASLLDYMELDKIHDISLRNSVLDKIGTPNFKWELQSAIEKEKKEKQRTFIISELQKFAKKTEDTADLITIKNYFPSEYDQKIEVPDDAQDTEYFYYETGWGAIQLCRRQDEINERDNEDDEAQRMRQDREKKLVELRELTHQAYNLRLSFAKQITSTKAKKNIRTIVEYLLRKGTAEYFDFGIDLNSIKEYFNIEVDGDDEEELKYDDIADDIAKQPELSLFAMVYLSLESTQNRYYNWNGEYENDEDSNLVYDFLTKLGYEMSEEEKALRDGTHKLFSNSEC</sequence>
<gene>
    <name evidence="4" type="ORF">EHE19_001460</name>
</gene>
<proteinExistence type="inferred from homology"/>
<evidence type="ECO:0000313" key="5">
    <source>
        <dbReference type="Proteomes" id="UP000306409"/>
    </source>
</evidence>
<dbReference type="InterPro" id="IPR050336">
    <property type="entry name" value="Chromosome_partition/occlusion"/>
</dbReference>
<evidence type="ECO:0000313" key="4">
    <source>
        <dbReference type="EMBL" id="QNU67242.1"/>
    </source>
</evidence>
<dbReference type="GO" id="GO:0003677">
    <property type="term" value="F:DNA binding"/>
    <property type="evidence" value="ECO:0007669"/>
    <property type="project" value="InterPro"/>
</dbReference>
<reference evidence="4 5" key="1">
    <citation type="submission" date="2020-09" db="EMBL/GenBank/DDBJ databases">
        <title>Characterization and genome sequencing of Ruminiclostridium sp. nov. MA18.</title>
        <authorList>
            <person name="Rettenmaier R."/>
            <person name="Kowollik M.-L."/>
            <person name="Liebl W."/>
            <person name="Zverlov V."/>
        </authorList>
    </citation>
    <scope>NUCLEOTIDE SEQUENCE [LARGE SCALE GENOMIC DNA]</scope>
    <source>
        <strain evidence="4 5">MA18</strain>
    </source>
</reference>